<dbReference type="InterPro" id="IPR004513">
    <property type="entry name" value="FtsX"/>
</dbReference>
<accession>A0A1T5EQX4</accession>
<feature type="transmembrane region" description="Helical" evidence="11">
    <location>
        <begin position="162"/>
        <end position="184"/>
    </location>
</feature>
<evidence type="ECO:0000256" key="4">
    <source>
        <dbReference type="ARBA" id="ARBA00022475"/>
    </source>
</evidence>
<feature type="domain" description="ABC3 transporter permease C-terminal" evidence="12">
    <location>
        <begin position="171"/>
        <end position="281"/>
    </location>
</feature>
<feature type="transmembrane region" description="Helical" evidence="11">
    <location>
        <begin position="255"/>
        <end position="281"/>
    </location>
</feature>
<sequence>MFMEEFEASTSSRKTKTIYVSTVISIALVLLMTGLLGLILVHAKNLSNYVKENIVLNIIVNEGAKEVDITALQKQLDANNYVLKTQYVSKELAARNLTKDLGEDFVDFLGYNPLLSSIDVYMKADYANNQSIKAFSEQLTKNPLVKEVIYQKSLIDMVNQNIRGIGLVILAFAGILLIIAVALINNTIRLAIYSQRFLIKSMQLVGATRSFIRKPFLAYGIFHGLLAGLIAIILLLLTLYFAQQQVPEMVILRNWFEFLIVFLGVIGIGILISGLSTYFAVSKFLRLKSHDLYR</sequence>
<dbReference type="EMBL" id="FUYR01000004">
    <property type="protein sequence ID" value="SKB86199.1"/>
    <property type="molecule type" value="Genomic_DNA"/>
</dbReference>
<dbReference type="STRING" id="572036.SAMN05661099_3124"/>
<keyword evidence="9 10" id="KW-0131">Cell cycle</keyword>
<evidence type="ECO:0000256" key="3">
    <source>
        <dbReference type="ARBA" id="ARBA00021907"/>
    </source>
</evidence>
<evidence type="ECO:0000256" key="5">
    <source>
        <dbReference type="ARBA" id="ARBA00022618"/>
    </source>
</evidence>
<dbReference type="GO" id="GO:0005886">
    <property type="term" value="C:plasma membrane"/>
    <property type="evidence" value="ECO:0007669"/>
    <property type="project" value="UniProtKB-SubCell"/>
</dbReference>
<feature type="domain" description="FtsX extracellular" evidence="13">
    <location>
        <begin position="56"/>
        <end position="148"/>
    </location>
</feature>
<name>A0A1T5EQX4_9SPHI</name>
<evidence type="ECO:0000256" key="2">
    <source>
        <dbReference type="ARBA" id="ARBA00007379"/>
    </source>
</evidence>
<evidence type="ECO:0000256" key="1">
    <source>
        <dbReference type="ARBA" id="ARBA00004651"/>
    </source>
</evidence>
<feature type="transmembrane region" description="Helical" evidence="11">
    <location>
        <begin position="18"/>
        <end position="41"/>
    </location>
</feature>
<keyword evidence="15" id="KW-1185">Reference proteome</keyword>
<keyword evidence="4 10" id="KW-1003">Cell membrane</keyword>
<evidence type="ECO:0000259" key="12">
    <source>
        <dbReference type="Pfam" id="PF02687"/>
    </source>
</evidence>
<feature type="transmembrane region" description="Helical" evidence="11">
    <location>
        <begin position="216"/>
        <end position="243"/>
    </location>
</feature>
<dbReference type="GO" id="GO:0051301">
    <property type="term" value="P:cell division"/>
    <property type="evidence" value="ECO:0007669"/>
    <property type="project" value="UniProtKB-KW"/>
</dbReference>
<reference evidence="15" key="1">
    <citation type="submission" date="2017-02" db="EMBL/GenBank/DDBJ databases">
        <authorList>
            <person name="Varghese N."/>
            <person name="Submissions S."/>
        </authorList>
    </citation>
    <scope>NUCLEOTIDE SEQUENCE [LARGE SCALE GENOMIC DNA]</scope>
    <source>
        <strain evidence="15">DSM 22385</strain>
    </source>
</reference>
<dbReference type="PANTHER" id="PTHR47755">
    <property type="entry name" value="CELL DIVISION PROTEIN FTSX"/>
    <property type="match status" value="1"/>
</dbReference>
<evidence type="ECO:0000256" key="11">
    <source>
        <dbReference type="SAM" id="Phobius"/>
    </source>
</evidence>
<organism evidence="14 15">
    <name type="scientific">Daejeonella lutea</name>
    <dbReference type="NCBI Taxonomy" id="572036"/>
    <lineage>
        <taxon>Bacteria</taxon>
        <taxon>Pseudomonadati</taxon>
        <taxon>Bacteroidota</taxon>
        <taxon>Sphingobacteriia</taxon>
        <taxon>Sphingobacteriales</taxon>
        <taxon>Sphingobacteriaceae</taxon>
        <taxon>Daejeonella</taxon>
    </lineage>
</organism>
<evidence type="ECO:0000256" key="7">
    <source>
        <dbReference type="ARBA" id="ARBA00022989"/>
    </source>
</evidence>
<evidence type="ECO:0000256" key="6">
    <source>
        <dbReference type="ARBA" id="ARBA00022692"/>
    </source>
</evidence>
<keyword evidence="5 10" id="KW-0132">Cell division</keyword>
<comment type="subcellular location">
    <subcellularLocation>
        <location evidence="1">Cell membrane</location>
        <topology evidence="1">Multi-pass membrane protein</topology>
    </subcellularLocation>
</comment>
<keyword evidence="6 11" id="KW-0812">Transmembrane</keyword>
<evidence type="ECO:0000259" key="13">
    <source>
        <dbReference type="Pfam" id="PF18075"/>
    </source>
</evidence>
<keyword evidence="8 10" id="KW-0472">Membrane</keyword>
<proteinExistence type="inferred from homology"/>
<dbReference type="PANTHER" id="PTHR47755:SF1">
    <property type="entry name" value="CELL DIVISION PROTEIN FTSX"/>
    <property type="match status" value="1"/>
</dbReference>
<gene>
    <name evidence="14" type="ORF">SAMN05661099_3124</name>
</gene>
<dbReference type="AlphaFoldDB" id="A0A1T5EQX4"/>
<keyword evidence="7 11" id="KW-1133">Transmembrane helix</keyword>
<dbReference type="InterPro" id="IPR040690">
    <property type="entry name" value="FtsX_ECD"/>
</dbReference>
<protein>
    <recommendedName>
        <fullName evidence="3 10">Cell division protein FtsX</fullName>
    </recommendedName>
</protein>
<evidence type="ECO:0000313" key="14">
    <source>
        <dbReference type="EMBL" id="SKB86199.1"/>
    </source>
</evidence>
<comment type="similarity">
    <text evidence="2 10">Belongs to the ABC-4 integral membrane protein family. FtsX subfamily.</text>
</comment>
<evidence type="ECO:0000256" key="9">
    <source>
        <dbReference type="ARBA" id="ARBA00023306"/>
    </source>
</evidence>
<dbReference type="PIRSF" id="PIRSF003097">
    <property type="entry name" value="FtsX"/>
    <property type="match status" value="1"/>
</dbReference>
<evidence type="ECO:0000256" key="10">
    <source>
        <dbReference type="PIRNR" id="PIRNR003097"/>
    </source>
</evidence>
<dbReference type="Gene3D" id="3.30.70.3040">
    <property type="match status" value="1"/>
</dbReference>
<dbReference type="Pfam" id="PF02687">
    <property type="entry name" value="FtsX"/>
    <property type="match status" value="1"/>
</dbReference>
<dbReference type="InterPro" id="IPR003838">
    <property type="entry name" value="ABC3_permease_C"/>
</dbReference>
<evidence type="ECO:0000256" key="8">
    <source>
        <dbReference type="ARBA" id="ARBA00023136"/>
    </source>
</evidence>
<evidence type="ECO:0000313" key="15">
    <source>
        <dbReference type="Proteomes" id="UP000189981"/>
    </source>
</evidence>
<dbReference type="Proteomes" id="UP000189981">
    <property type="component" value="Unassembled WGS sequence"/>
</dbReference>
<dbReference type="Pfam" id="PF18075">
    <property type="entry name" value="FtsX_ECD"/>
    <property type="match status" value="1"/>
</dbReference>